<dbReference type="Proteomes" id="UP000719942">
    <property type="component" value="Unassembled WGS sequence"/>
</dbReference>
<accession>A0ABS7DMK3</accession>
<dbReference type="InterPro" id="IPR028081">
    <property type="entry name" value="Leu-bd"/>
</dbReference>
<proteinExistence type="inferred from homology"/>
<dbReference type="Pfam" id="PF13458">
    <property type="entry name" value="Peripla_BP_6"/>
    <property type="match status" value="1"/>
</dbReference>
<keyword evidence="2 3" id="KW-0732">Signal</keyword>
<dbReference type="EMBL" id="JAGFNZ010000002">
    <property type="protein sequence ID" value="MBW7572331.1"/>
    <property type="molecule type" value="Genomic_DNA"/>
</dbReference>
<comment type="similarity">
    <text evidence="1">Belongs to the leucine-binding protein family.</text>
</comment>
<keyword evidence="6" id="KW-1185">Reference proteome</keyword>
<sequence>MKKVETMSAHCATTVNKSWFRKITALVMALCLTFSYGCAGNSQSSGTSGSPSASNAAAGKKFDGKITIGVSAGITGSIPMAGERTLQGVKMAVEEINAKGGVLGKELVIEVADDQSNQSVVINAVNKLASNPDVVAIIGPHLSGSVMAASDTLKKAKVPFLSQGTSPKLRTIGNEYLFKIRPCDAISAEVAAKYAVEDLGAKKVGISYNNNDFGVGGKGVIEAYLTKVGIPFVSEGHNSGDKDLTGQIMKLKNENVDAVISWTDDAESALTARQFYELHLNKPVITSTATSTKQVLDLIDEKAVEGFYSVCDFVITDPSAEVQDFAKRFQAKYGIAPDQYAGNNYSVTYLLADAITRAGKADREAIREALASTKGVKGLSGTYNADSNNELIHECKLVQIKSKVPQVIKTISVDVK</sequence>
<evidence type="ECO:0000256" key="2">
    <source>
        <dbReference type="ARBA" id="ARBA00022729"/>
    </source>
</evidence>
<dbReference type="CDD" id="cd19986">
    <property type="entry name" value="PBP1_ABC_HAAT-like"/>
    <property type="match status" value="1"/>
</dbReference>
<evidence type="ECO:0000256" key="3">
    <source>
        <dbReference type="SAM" id="SignalP"/>
    </source>
</evidence>
<dbReference type="PANTHER" id="PTHR30483">
    <property type="entry name" value="LEUCINE-SPECIFIC-BINDING PROTEIN"/>
    <property type="match status" value="1"/>
</dbReference>
<dbReference type="Gene3D" id="3.40.50.2300">
    <property type="match status" value="2"/>
</dbReference>
<feature type="domain" description="Leucine-binding protein" evidence="4">
    <location>
        <begin position="65"/>
        <end position="403"/>
    </location>
</feature>
<dbReference type="PANTHER" id="PTHR30483:SF6">
    <property type="entry name" value="PERIPLASMIC BINDING PROTEIN OF ABC TRANSPORTER FOR NATURAL AMINO ACIDS"/>
    <property type="match status" value="1"/>
</dbReference>
<name>A0ABS7DMK3_9FIRM</name>
<dbReference type="SUPFAM" id="SSF53822">
    <property type="entry name" value="Periplasmic binding protein-like I"/>
    <property type="match status" value="1"/>
</dbReference>
<evidence type="ECO:0000256" key="1">
    <source>
        <dbReference type="ARBA" id="ARBA00010062"/>
    </source>
</evidence>
<dbReference type="RefSeq" id="WP_219964739.1">
    <property type="nucleotide sequence ID" value="NZ_JAGFNZ010000002.1"/>
</dbReference>
<protein>
    <submittedName>
        <fullName evidence="5">ABC transporter substrate-binding protein</fullName>
    </submittedName>
</protein>
<evidence type="ECO:0000259" key="4">
    <source>
        <dbReference type="Pfam" id="PF13458"/>
    </source>
</evidence>
<organism evidence="5 6">
    <name type="scientific">Caproiciproducens faecalis</name>
    <dbReference type="NCBI Taxonomy" id="2820301"/>
    <lineage>
        <taxon>Bacteria</taxon>
        <taxon>Bacillati</taxon>
        <taxon>Bacillota</taxon>
        <taxon>Clostridia</taxon>
        <taxon>Eubacteriales</taxon>
        <taxon>Acutalibacteraceae</taxon>
        <taxon>Caproiciproducens</taxon>
    </lineage>
</organism>
<reference evidence="5 6" key="1">
    <citation type="submission" date="2021-03" db="EMBL/GenBank/DDBJ databases">
        <title>Caproiciproducens sp. nov. isolated from feces of cow.</title>
        <authorList>
            <person name="Choi J.-Y."/>
        </authorList>
    </citation>
    <scope>NUCLEOTIDE SEQUENCE [LARGE SCALE GENOMIC DNA]</scope>
    <source>
        <strain evidence="5 6">AGMB10547</strain>
    </source>
</reference>
<feature type="signal peptide" evidence="3">
    <location>
        <begin position="1"/>
        <end position="39"/>
    </location>
</feature>
<dbReference type="InterPro" id="IPR028082">
    <property type="entry name" value="Peripla_BP_I"/>
</dbReference>
<evidence type="ECO:0000313" key="5">
    <source>
        <dbReference type="EMBL" id="MBW7572331.1"/>
    </source>
</evidence>
<comment type="caution">
    <text evidence="5">The sequence shown here is derived from an EMBL/GenBank/DDBJ whole genome shotgun (WGS) entry which is preliminary data.</text>
</comment>
<feature type="chain" id="PRO_5046504418" evidence="3">
    <location>
        <begin position="40"/>
        <end position="416"/>
    </location>
</feature>
<dbReference type="InterPro" id="IPR051010">
    <property type="entry name" value="BCAA_transport"/>
</dbReference>
<gene>
    <name evidence="5" type="ORF">J5W02_05845</name>
</gene>
<evidence type="ECO:0000313" key="6">
    <source>
        <dbReference type="Proteomes" id="UP000719942"/>
    </source>
</evidence>